<dbReference type="EC" id="6.2.1.-" evidence="4"/>
<dbReference type="CDD" id="cd05941">
    <property type="entry name" value="MCS"/>
    <property type="match status" value="1"/>
</dbReference>
<organism evidence="4 5">
    <name type="scientific">Methylobacterium aerolatum</name>
    <dbReference type="NCBI Taxonomy" id="418708"/>
    <lineage>
        <taxon>Bacteria</taxon>
        <taxon>Pseudomonadati</taxon>
        <taxon>Pseudomonadota</taxon>
        <taxon>Alphaproteobacteria</taxon>
        <taxon>Hyphomicrobiales</taxon>
        <taxon>Methylobacteriaceae</taxon>
        <taxon>Methylobacterium</taxon>
    </lineage>
</organism>
<keyword evidence="5" id="KW-1185">Reference proteome</keyword>
<dbReference type="Gene3D" id="3.40.50.12780">
    <property type="entry name" value="N-terminal domain of ligase-like"/>
    <property type="match status" value="1"/>
</dbReference>
<sequence length="506" mass="52993">MSDNLYDRLCPGSTPEAPVFRAEDGTRWTRADVADLAGRFAAFLGQAGAGAGDRVAVQVEKSPEAVCLYLACLKAGAVYVPLNTAYTGAEVRRILDDARPRLFVGGAAMIAALGAEGLPPDCAALPLDARAEGSVLAAARAMPPLAETVPLGGDDPAAILYTSGTTGRPKGAVLSHANLLFSADSLVPLWGMRADDVLLHALPVFHAHGLFIAINTALRVGASTLFLERFTPDAVIRTLPDATVFMGVPTFYGRLLADPRLDAGLCAGMRLFTCGSAPLSAAVHEAFRARTGHTILERYGLTETTIVASNPLDGLRAPGTVGYALPGVDVAVRDRDGRPLPAGTVGELVLRGPNVFQRYWNLPEATAAATTGDGFFRTGDLATIAPDGRIAIVGRAKDMIISGGYNVYPQEVETALSRIEGIRDSAVIGVPHPDFGEGVVAVIEPEEGRAPPAADVIVARLAGELARYKLPKVVVSMPSLPRNALGKVQKNDLREIHRAAFGGEAG</sequence>
<dbReference type="InterPro" id="IPR020845">
    <property type="entry name" value="AMP-binding_CS"/>
</dbReference>
<dbReference type="InterPro" id="IPR042099">
    <property type="entry name" value="ANL_N_sf"/>
</dbReference>
<dbReference type="EMBL" id="JAUSVP010000016">
    <property type="protein sequence ID" value="MDQ0449592.1"/>
    <property type="molecule type" value="Genomic_DNA"/>
</dbReference>
<accession>A0ABU0I679</accession>
<dbReference type="Proteomes" id="UP001231124">
    <property type="component" value="Unassembled WGS sequence"/>
</dbReference>
<evidence type="ECO:0000256" key="1">
    <source>
        <dbReference type="ARBA" id="ARBA00006432"/>
    </source>
</evidence>
<comment type="similarity">
    <text evidence="1">Belongs to the ATP-dependent AMP-binding enzyme family.</text>
</comment>
<feature type="domain" description="AMP-dependent synthetase/ligase" evidence="2">
    <location>
        <begin position="14"/>
        <end position="360"/>
    </location>
</feature>
<dbReference type="PANTHER" id="PTHR43201:SF8">
    <property type="entry name" value="ACYL-COA SYNTHETASE FAMILY MEMBER 3"/>
    <property type="match status" value="1"/>
</dbReference>
<dbReference type="InterPro" id="IPR045851">
    <property type="entry name" value="AMP-bd_C_sf"/>
</dbReference>
<feature type="domain" description="AMP-binding enzyme C-terminal" evidence="3">
    <location>
        <begin position="411"/>
        <end position="487"/>
    </location>
</feature>
<dbReference type="SUPFAM" id="SSF56801">
    <property type="entry name" value="Acetyl-CoA synthetase-like"/>
    <property type="match status" value="1"/>
</dbReference>
<evidence type="ECO:0000259" key="3">
    <source>
        <dbReference type="Pfam" id="PF13193"/>
    </source>
</evidence>
<evidence type="ECO:0000313" key="5">
    <source>
        <dbReference type="Proteomes" id="UP001231124"/>
    </source>
</evidence>
<dbReference type="InterPro" id="IPR000873">
    <property type="entry name" value="AMP-dep_synth/lig_dom"/>
</dbReference>
<dbReference type="PANTHER" id="PTHR43201">
    <property type="entry name" value="ACYL-COA SYNTHETASE"/>
    <property type="match status" value="1"/>
</dbReference>
<protein>
    <submittedName>
        <fullName evidence="4">Malonyl-CoA/methylmalonyl-CoA synthetase</fullName>
        <ecNumber evidence="4">6.2.1.-</ecNumber>
    </submittedName>
</protein>
<dbReference type="PROSITE" id="PS00455">
    <property type="entry name" value="AMP_BINDING"/>
    <property type="match status" value="1"/>
</dbReference>
<keyword evidence="4" id="KW-0436">Ligase</keyword>
<dbReference type="Pfam" id="PF13193">
    <property type="entry name" value="AMP-binding_C"/>
    <property type="match status" value="1"/>
</dbReference>
<dbReference type="GO" id="GO:0016874">
    <property type="term" value="F:ligase activity"/>
    <property type="evidence" value="ECO:0007669"/>
    <property type="project" value="UniProtKB-KW"/>
</dbReference>
<dbReference type="RefSeq" id="WP_238205352.1">
    <property type="nucleotide sequence ID" value="NZ_BPQE01000021.1"/>
</dbReference>
<dbReference type="InterPro" id="IPR025110">
    <property type="entry name" value="AMP-bd_C"/>
</dbReference>
<gene>
    <name evidence="4" type="ORF">QO012_004114</name>
</gene>
<evidence type="ECO:0000313" key="4">
    <source>
        <dbReference type="EMBL" id="MDQ0449592.1"/>
    </source>
</evidence>
<reference evidence="4 5" key="1">
    <citation type="submission" date="2023-07" db="EMBL/GenBank/DDBJ databases">
        <title>Genomic Encyclopedia of Type Strains, Phase IV (KMG-IV): sequencing the most valuable type-strain genomes for metagenomic binning, comparative biology and taxonomic classification.</title>
        <authorList>
            <person name="Goeker M."/>
        </authorList>
    </citation>
    <scope>NUCLEOTIDE SEQUENCE [LARGE SCALE GENOMIC DNA]</scope>
    <source>
        <strain evidence="4 5">DSM 19013</strain>
    </source>
</reference>
<proteinExistence type="inferred from homology"/>
<evidence type="ECO:0000259" key="2">
    <source>
        <dbReference type="Pfam" id="PF00501"/>
    </source>
</evidence>
<comment type="caution">
    <text evidence="4">The sequence shown here is derived from an EMBL/GenBank/DDBJ whole genome shotgun (WGS) entry which is preliminary data.</text>
</comment>
<dbReference type="Pfam" id="PF00501">
    <property type="entry name" value="AMP-binding"/>
    <property type="match status" value="1"/>
</dbReference>
<name>A0ABU0I679_9HYPH</name>
<dbReference type="Gene3D" id="3.30.300.30">
    <property type="match status" value="1"/>
</dbReference>
<dbReference type="NCBIfam" id="NF005702">
    <property type="entry name" value="PRK07514.1"/>
    <property type="match status" value="1"/>
</dbReference>